<dbReference type="EMBL" id="KI913117">
    <property type="protein sequence ID" value="ETV86123.1"/>
    <property type="molecule type" value="Genomic_DNA"/>
</dbReference>
<evidence type="ECO:0000256" key="1">
    <source>
        <dbReference type="SAM" id="MobiDB-lite"/>
    </source>
</evidence>
<organism evidence="3">
    <name type="scientific">Aphanomyces astaci</name>
    <name type="common">Crayfish plague agent</name>
    <dbReference type="NCBI Taxonomy" id="112090"/>
    <lineage>
        <taxon>Eukaryota</taxon>
        <taxon>Sar</taxon>
        <taxon>Stramenopiles</taxon>
        <taxon>Oomycota</taxon>
        <taxon>Saprolegniomycetes</taxon>
        <taxon>Saprolegniales</taxon>
        <taxon>Verrucalvaceae</taxon>
        <taxon>Aphanomyces</taxon>
    </lineage>
</organism>
<keyword evidence="2" id="KW-0472">Membrane</keyword>
<sequence length="298" mass="32864">MAANVRLSVLSSKETGTTTFSRYRRLLVQTNSIPWKHAVMYIFVGGAVAVSSPPSYSNGNLTALVVSLMATTNYTTQTTHSPISTTFRPNVTTPKLVPPLARRTTPSPHLFESTSPFYTSLIVGVSSFMFAVLLVCMAVLYRHRRRQRYKPPTTMSGLSPSAADRHEQRLFTSAAVDTVNRESHLLRIYPSTGSSSRVNMSMHATSFVSPEVDMNDGYTTNPAWASLAQALSLPVRVIPPASVKPLRKGSEVLVRQHATSSSTITSWRLTHSFAEHPTVKDSAEQWTSKDLRAPRNPR</sequence>
<keyword evidence="2" id="KW-0812">Transmembrane</keyword>
<protein>
    <recommendedName>
        <fullName evidence="4">Transmembrane protein</fullName>
    </recommendedName>
</protein>
<dbReference type="AlphaFoldDB" id="W4H4R5"/>
<dbReference type="GeneID" id="20804584"/>
<proteinExistence type="predicted"/>
<keyword evidence="2" id="KW-1133">Transmembrane helix</keyword>
<evidence type="ECO:0000256" key="2">
    <source>
        <dbReference type="SAM" id="Phobius"/>
    </source>
</evidence>
<dbReference type="OrthoDB" id="10485897at2759"/>
<dbReference type="VEuPathDB" id="FungiDB:H257_02588"/>
<feature type="transmembrane region" description="Helical" evidence="2">
    <location>
        <begin position="117"/>
        <end position="141"/>
    </location>
</feature>
<dbReference type="RefSeq" id="XP_009824595.1">
    <property type="nucleotide sequence ID" value="XM_009826293.1"/>
</dbReference>
<feature type="region of interest" description="Disordered" evidence="1">
    <location>
        <begin position="278"/>
        <end position="298"/>
    </location>
</feature>
<evidence type="ECO:0000313" key="3">
    <source>
        <dbReference type="EMBL" id="ETV86123.1"/>
    </source>
</evidence>
<name>W4H4R5_APHAT</name>
<reference evidence="3" key="1">
    <citation type="submission" date="2013-12" db="EMBL/GenBank/DDBJ databases">
        <title>The Genome Sequence of Aphanomyces astaci APO3.</title>
        <authorList>
            <consortium name="The Broad Institute Genomics Platform"/>
            <person name="Russ C."/>
            <person name="Tyler B."/>
            <person name="van West P."/>
            <person name="Dieguez-Uribeondo J."/>
            <person name="Young S.K."/>
            <person name="Zeng Q."/>
            <person name="Gargeya S."/>
            <person name="Fitzgerald M."/>
            <person name="Abouelleil A."/>
            <person name="Alvarado L."/>
            <person name="Chapman S.B."/>
            <person name="Gainer-Dewar J."/>
            <person name="Goldberg J."/>
            <person name="Griggs A."/>
            <person name="Gujja S."/>
            <person name="Hansen M."/>
            <person name="Howarth C."/>
            <person name="Imamovic A."/>
            <person name="Ireland A."/>
            <person name="Larimer J."/>
            <person name="McCowan C."/>
            <person name="Murphy C."/>
            <person name="Pearson M."/>
            <person name="Poon T.W."/>
            <person name="Priest M."/>
            <person name="Roberts A."/>
            <person name="Saif S."/>
            <person name="Shea T."/>
            <person name="Sykes S."/>
            <person name="Wortman J."/>
            <person name="Nusbaum C."/>
            <person name="Birren B."/>
        </authorList>
    </citation>
    <scope>NUCLEOTIDE SEQUENCE [LARGE SCALE GENOMIC DNA]</scope>
    <source>
        <strain evidence="3">APO3</strain>
    </source>
</reference>
<gene>
    <name evidence="3" type="ORF">H257_02588</name>
</gene>
<evidence type="ECO:0008006" key="4">
    <source>
        <dbReference type="Google" id="ProtNLM"/>
    </source>
</evidence>
<accession>W4H4R5</accession>